<evidence type="ECO:0000256" key="1">
    <source>
        <dbReference type="ARBA" id="ARBA00004123"/>
    </source>
</evidence>
<dbReference type="EMBL" id="BMAV01008984">
    <property type="protein sequence ID" value="GFY52957.1"/>
    <property type="molecule type" value="Genomic_DNA"/>
</dbReference>
<organism evidence="9 10">
    <name type="scientific">Trichonephila inaurata madagascariensis</name>
    <dbReference type="NCBI Taxonomy" id="2747483"/>
    <lineage>
        <taxon>Eukaryota</taxon>
        <taxon>Metazoa</taxon>
        <taxon>Ecdysozoa</taxon>
        <taxon>Arthropoda</taxon>
        <taxon>Chelicerata</taxon>
        <taxon>Arachnida</taxon>
        <taxon>Araneae</taxon>
        <taxon>Araneomorphae</taxon>
        <taxon>Entelegynae</taxon>
        <taxon>Araneoidea</taxon>
        <taxon>Nephilidae</taxon>
        <taxon>Trichonephila</taxon>
        <taxon>Trichonephila inaurata</taxon>
    </lineage>
</organism>
<feature type="region of interest" description="Disordered" evidence="7">
    <location>
        <begin position="43"/>
        <end position="100"/>
    </location>
</feature>
<dbReference type="PANTHER" id="PTHR24340:SF82">
    <property type="entry name" value="HOMEOBOX PROTEIN VND"/>
    <property type="match status" value="1"/>
</dbReference>
<reference evidence="9" key="1">
    <citation type="submission" date="2020-08" db="EMBL/GenBank/DDBJ databases">
        <title>Multicomponent nature underlies the extraordinary mechanical properties of spider dragline silk.</title>
        <authorList>
            <person name="Kono N."/>
            <person name="Nakamura H."/>
            <person name="Mori M."/>
            <person name="Yoshida Y."/>
            <person name="Ohtoshi R."/>
            <person name="Malay A.D."/>
            <person name="Moran D.A.P."/>
            <person name="Tomita M."/>
            <person name="Numata K."/>
            <person name="Arakawa K."/>
        </authorList>
    </citation>
    <scope>NUCLEOTIDE SEQUENCE</scope>
</reference>
<feature type="DNA-binding region" description="Homeobox" evidence="5">
    <location>
        <begin position="105"/>
        <end position="146"/>
    </location>
</feature>
<dbReference type="InterPro" id="IPR001356">
    <property type="entry name" value="HD"/>
</dbReference>
<evidence type="ECO:0000256" key="7">
    <source>
        <dbReference type="SAM" id="MobiDB-lite"/>
    </source>
</evidence>
<dbReference type="PROSITE" id="PS50071">
    <property type="entry name" value="HOMEOBOX_2"/>
    <property type="match status" value="1"/>
</dbReference>
<dbReference type="InterPro" id="IPR050394">
    <property type="entry name" value="Homeobox_NK-like"/>
</dbReference>
<comment type="caution">
    <text evidence="9">The sequence shown here is derived from an EMBL/GenBank/DDBJ whole genome shotgun (WGS) entry which is preliminary data.</text>
</comment>
<dbReference type="PRINTS" id="PR00024">
    <property type="entry name" value="HOMEOBOX"/>
</dbReference>
<evidence type="ECO:0000313" key="10">
    <source>
        <dbReference type="Proteomes" id="UP000886998"/>
    </source>
</evidence>
<evidence type="ECO:0000256" key="5">
    <source>
        <dbReference type="PROSITE-ProRule" id="PRU00108"/>
    </source>
</evidence>
<sequence length="180" mass="20245">MISILQNCDITSEAKMLLHEVKSLKHGVGSLWASTEPSFLTHHELTRSTDERDDLELEDEDLEDDEDELVDEEDSALEAPTSSPATGQTHVPGDAGAVFPGSRAKFRQQRYLSAPEREHLASIIRLTPTQVKIWFQNHRYKTKRGQRKKGLGVNPLPSPRKRVFFAVLVPGGETFQPNFP</sequence>
<protein>
    <submittedName>
        <fullName evidence="9">Homeobox protein XENK-2</fullName>
    </submittedName>
</protein>
<name>A0A8X6XFP4_9ARAC</name>
<evidence type="ECO:0000256" key="3">
    <source>
        <dbReference type="ARBA" id="ARBA00023155"/>
    </source>
</evidence>
<dbReference type="GO" id="GO:0030154">
    <property type="term" value="P:cell differentiation"/>
    <property type="evidence" value="ECO:0007669"/>
    <property type="project" value="TreeGrafter"/>
</dbReference>
<proteinExistence type="predicted"/>
<dbReference type="PROSITE" id="PS00027">
    <property type="entry name" value="HOMEOBOX_1"/>
    <property type="match status" value="1"/>
</dbReference>
<dbReference type="PANTHER" id="PTHR24340">
    <property type="entry name" value="HOMEOBOX PROTEIN NKX"/>
    <property type="match status" value="1"/>
</dbReference>
<accession>A0A8X6XFP4</accession>
<dbReference type="GO" id="GO:0000978">
    <property type="term" value="F:RNA polymerase II cis-regulatory region sequence-specific DNA binding"/>
    <property type="evidence" value="ECO:0007669"/>
    <property type="project" value="TreeGrafter"/>
</dbReference>
<dbReference type="Pfam" id="PF00046">
    <property type="entry name" value="Homeodomain"/>
    <property type="match status" value="1"/>
</dbReference>
<evidence type="ECO:0000256" key="2">
    <source>
        <dbReference type="ARBA" id="ARBA00023125"/>
    </source>
</evidence>
<dbReference type="Proteomes" id="UP000886998">
    <property type="component" value="Unassembled WGS sequence"/>
</dbReference>
<evidence type="ECO:0000259" key="8">
    <source>
        <dbReference type="PROSITE" id="PS50071"/>
    </source>
</evidence>
<evidence type="ECO:0000313" key="9">
    <source>
        <dbReference type="EMBL" id="GFY52957.1"/>
    </source>
</evidence>
<feature type="domain" description="Homeobox" evidence="8">
    <location>
        <begin position="103"/>
        <end position="145"/>
    </location>
</feature>
<dbReference type="SUPFAM" id="SSF46689">
    <property type="entry name" value="Homeodomain-like"/>
    <property type="match status" value="1"/>
</dbReference>
<comment type="subcellular location">
    <subcellularLocation>
        <location evidence="1 5 6">Nucleus</location>
    </subcellularLocation>
</comment>
<dbReference type="InterPro" id="IPR009057">
    <property type="entry name" value="Homeodomain-like_sf"/>
</dbReference>
<dbReference type="CDD" id="cd00086">
    <property type="entry name" value="homeodomain"/>
    <property type="match status" value="1"/>
</dbReference>
<dbReference type="InterPro" id="IPR017970">
    <property type="entry name" value="Homeobox_CS"/>
</dbReference>
<dbReference type="SMART" id="SM00389">
    <property type="entry name" value="HOX"/>
    <property type="match status" value="1"/>
</dbReference>
<keyword evidence="3 5" id="KW-0371">Homeobox</keyword>
<evidence type="ECO:0000256" key="4">
    <source>
        <dbReference type="ARBA" id="ARBA00023242"/>
    </source>
</evidence>
<evidence type="ECO:0000256" key="6">
    <source>
        <dbReference type="RuleBase" id="RU000682"/>
    </source>
</evidence>
<dbReference type="Gene3D" id="1.10.10.60">
    <property type="entry name" value="Homeodomain-like"/>
    <property type="match status" value="1"/>
</dbReference>
<keyword evidence="10" id="KW-1185">Reference proteome</keyword>
<gene>
    <name evidence="9" type="ORF">TNIN_493081</name>
</gene>
<dbReference type="GO" id="GO:0005634">
    <property type="term" value="C:nucleus"/>
    <property type="evidence" value="ECO:0007669"/>
    <property type="project" value="UniProtKB-SubCell"/>
</dbReference>
<dbReference type="InterPro" id="IPR020479">
    <property type="entry name" value="HD_metazoa"/>
</dbReference>
<dbReference type="OrthoDB" id="6159439at2759"/>
<dbReference type="AlphaFoldDB" id="A0A8X6XFP4"/>
<keyword evidence="2 5" id="KW-0238">DNA-binding</keyword>
<dbReference type="GO" id="GO:0000981">
    <property type="term" value="F:DNA-binding transcription factor activity, RNA polymerase II-specific"/>
    <property type="evidence" value="ECO:0007669"/>
    <property type="project" value="InterPro"/>
</dbReference>
<feature type="compositionally biased region" description="Acidic residues" evidence="7">
    <location>
        <begin position="51"/>
        <end position="76"/>
    </location>
</feature>
<feature type="compositionally biased region" description="Polar residues" evidence="7">
    <location>
        <begin position="80"/>
        <end position="89"/>
    </location>
</feature>
<keyword evidence="4 5" id="KW-0539">Nucleus</keyword>